<dbReference type="InterPro" id="IPR049383">
    <property type="entry name" value="UbiD-like_N"/>
</dbReference>
<evidence type="ECO:0000259" key="1">
    <source>
        <dbReference type="Pfam" id="PF01977"/>
    </source>
</evidence>
<dbReference type="RefSeq" id="WP_160906511.1">
    <property type="nucleotide sequence ID" value="NZ_WVHS01000002.1"/>
</dbReference>
<dbReference type="GO" id="GO:0016831">
    <property type="term" value="F:carboxy-lyase activity"/>
    <property type="evidence" value="ECO:0007669"/>
    <property type="project" value="InterPro"/>
</dbReference>
<dbReference type="InterPro" id="IPR002830">
    <property type="entry name" value="UbiD"/>
</dbReference>
<dbReference type="Pfam" id="PF20695">
    <property type="entry name" value="UbiD_N"/>
    <property type="match status" value="1"/>
</dbReference>
<organism evidence="4 5">
    <name type="scientific">Hufsiella ginkgonis</name>
    <dbReference type="NCBI Taxonomy" id="2695274"/>
    <lineage>
        <taxon>Bacteria</taxon>
        <taxon>Pseudomonadati</taxon>
        <taxon>Bacteroidota</taxon>
        <taxon>Sphingobacteriia</taxon>
        <taxon>Sphingobacteriales</taxon>
        <taxon>Sphingobacteriaceae</taxon>
        <taxon>Hufsiella</taxon>
    </lineage>
</organism>
<dbReference type="Pfam" id="PF01977">
    <property type="entry name" value="UbiD"/>
    <property type="match status" value="1"/>
</dbReference>
<reference evidence="4 5" key="1">
    <citation type="submission" date="2019-11" db="EMBL/GenBank/DDBJ databases">
        <title>Pedobacter sp. HMF7056 Genome sequencing and assembly.</title>
        <authorList>
            <person name="Kang H."/>
            <person name="Kim H."/>
            <person name="Joh K."/>
        </authorList>
    </citation>
    <scope>NUCLEOTIDE SEQUENCE [LARGE SCALE GENOMIC DNA]</scope>
    <source>
        <strain evidence="4 5">HMF7056</strain>
    </source>
</reference>
<dbReference type="SUPFAM" id="SSF50475">
    <property type="entry name" value="FMN-binding split barrel"/>
    <property type="match status" value="1"/>
</dbReference>
<feature type="domain" description="3-octaprenyl-4-hydroxybenzoate carboxy-lyase-like N-terminal" evidence="2">
    <location>
        <begin position="10"/>
        <end position="86"/>
    </location>
</feature>
<keyword evidence="5" id="KW-1185">Reference proteome</keyword>
<sequence length="606" mass="67646">MGYKNLRECITDLEHHGHLIRVCEEVDPFLEMAAIHLRVYEQQGPAILFENVKGSKFPAVSNLFGTLDRSRFMFRDTLEKIKVLVDLKNDPVQGIRNPFKYLNVALTAFSALPMKVGTHAPVSYGRTTIGELPQIVNWPLDGGAFVTMPQVYTEDADKPGIMQANLGMYRIQLSGNEYIPDREVGLHYQLHRGIGIHQAKSNAKGQPLKVSIFVGGPPSHPLAAVMPLPEGLSEMTFAGALGNRRFRYFYDSEGFCISADADFVITGTVYPQENKPEGPFGDHLGYYSLTHPFPLMKVHNVYHRKDAVWSFTVVGRPPQEDTSFGALIHEISGAAIPKEIPGLHEVNAVDAAGVHPLLFAIGSERYTPFLADRRPQELLTIANHILGKNQLSLAKYVLIACREDDPGLHTHDVGKFLKHMLERVDFRRDLHFYTRTTIDTLDYSGTDLNAGSKVVIAAAGPPLRELKSEWPADTALPDLFTARYFAMPGVVTLQSPAYTNVEKTTDEIRLLEERLKNEDLSGIAILVLCDDAAFAAQTLDNLVWITFTRSNPSHDLFGIGSFTEHKHWGCRGPLIIDARKKPHHAPELIKDPSIERKVDQLLTKYL</sequence>
<comment type="caution">
    <text evidence="4">The sequence shown here is derived from an EMBL/GenBank/DDBJ whole genome shotgun (WGS) entry which is preliminary data.</text>
</comment>
<dbReference type="PANTHER" id="PTHR30108:SF7">
    <property type="entry name" value="3-POLYPRENYL-4-HYDROXYBENZOATE DECARBOXYLASE"/>
    <property type="match status" value="1"/>
</dbReference>
<dbReference type="InterPro" id="IPR049381">
    <property type="entry name" value="UbiD-like_C"/>
</dbReference>
<dbReference type="Gene3D" id="3.40.1670.10">
    <property type="entry name" value="UbiD C-terminal domain-like"/>
    <property type="match status" value="1"/>
</dbReference>
<dbReference type="InterPro" id="IPR048304">
    <property type="entry name" value="UbiD_Rift_dom"/>
</dbReference>
<dbReference type="Proteomes" id="UP000451233">
    <property type="component" value="Unassembled WGS sequence"/>
</dbReference>
<proteinExistence type="predicted"/>
<gene>
    <name evidence="4" type="ORF">GS398_09420</name>
</gene>
<dbReference type="Pfam" id="PF20696">
    <property type="entry name" value="UbiD_C"/>
    <property type="match status" value="1"/>
</dbReference>
<dbReference type="PANTHER" id="PTHR30108">
    <property type="entry name" value="3-OCTAPRENYL-4-HYDROXYBENZOATE CARBOXY-LYASE-RELATED"/>
    <property type="match status" value="1"/>
</dbReference>
<dbReference type="SUPFAM" id="SSF143968">
    <property type="entry name" value="UbiD C-terminal domain-like"/>
    <property type="match status" value="2"/>
</dbReference>
<evidence type="ECO:0000313" key="5">
    <source>
        <dbReference type="Proteomes" id="UP000451233"/>
    </source>
</evidence>
<evidence type="ECO:0000259" key="2">
    <source>
        <dbReference type="Pfam" id="PF20695"/>
    </source>
</evidence>
<name>A0A7K1XX55_9SPHI</name>
<dbReference type="EMBL" id="WVHS01000002">
    <property type="protein sequence ID" value="MXV15522.1"/>
    <property type="molecule type" value="Genomic_DNA"/>
</dbReference>
<feature type="domain" description="3-octaprenyl-4-hydroxybenzoate carboxy-lyase-like Rift-related" evidence="1">
    <location>
        <begin position="126"/>
        <end position="317"/>
    </location>
</feature>
<dbReference type="GO" id="GO:0005737">
    <property type="term" value="C:cytoplasm"/>
    <property type="evidence" value="ECO:0007669"/>
    <property type="project" value="TreeGrafter"/>
</dbReference>
<dbReference type="AlphaFoldDB" id="A0A7K1XX55"/>
<accession>A0A7K1XX55</accession>
<keyword evidence="4" id="KW-0456">Lyase</keyword>
<evidence type="ECO:0000313" key="4">
    <source>
        <dbReference type="EMBL" id="MXV15522.1"/>
    </source>
</evidence>
<feature type="domain" description="3-octaprenyl-4-hydroxybenzoate carboxy-lyase-like C-terminal" evidence="3">
    <location>
        <begin position="324"/>
        <end position="458"/>
    </location>
</feature>
<protein>
    <submittedName>
        <fullName evidence="4">3-octaprenyl-4-hydroxybenzoate carboxy-lyase</fullName>
    </submittedName>
</protein>
<evidence type="ECO:0000259" key="3">
    <source>
        <dbReference type="Pfam" id="PF20696"/>
    </source>
</evidence>